<evidence type="ECO:0000313" key="23">
    <source>
        <dbReference type="Proteomes" id="UP000057043"/>
    </source>
</evidence>
<dbReference type="Pfam" id="PF22912">
    <property type="entry name" value="zf-DPOE"/>
    <property type="match status" value="1"/>
</dbReference>
<dbReference type="Pfam" id="PF24846">
    <property type="entry name" value="PolC_DP2_cat"/>
    <property type="match status" value="1"/>
</dbReference>
<evidence type="ECO:0000256" key="2">
    <source>
        <dbReference type="ARBA" id="ARBA00011315"/>
    </source>
</evidence>
<dbReference type="GO" id="GO:0006261">
    <property type="term" value="P:DNA-templated DNA replication"/>
    <property type="evidence" value="ECO:0007669"/>
    <property type="project" value="UniProtKB-UniRule"/>
</dbReference>
<proteinExistence type="inferred from homology"/>
<evidence type="ECO:0000256" key="1">
    <source>
        <dbReference type="ARBA" id="ARBA00011053"/>
    </source>
</evidence>
<evidence type="ECO:0000256" key="14">
    <source>
        <dbReference type="HAMAP-Rule" id="MF_00324"/>
    </source>
</evidence>
<reference evidence="22 23" key="2">
    <citation type="journal article" date="2015" name="MBio">
        <title>Genome-Resolved Metagenomic Analysis Reveals Roles for Candidate Phyla and Other Microbial Community Members in Biogeochemical Transformations in Oil Reservoirs.</title>
        <authorList>
            <person name="Hu P."/>
            <person name="Tom L."/>
            <person name="Singh A."/>
            <person name="Thomas B.C."/>
            <person name="Baker B.J."/>
            <person name="Piceno Y.M."/>
            <person name="Andersen G.L."/>
            <person name="Banfield J.F."/>
        </authorList>
    </citation>
    <scope>NUCLEOTIDE SEQUENCE [LARGE SCALE GENOMIC DNA]</scope>
    <source>
        <strain evidence="20">57_489</strain>
    </source>
</reference>
<comment type="catalytic activity">
    <reaction evidence="13 14">
        <text>DNA(n) + a 2'-deoxyribonucleoside 5'-triphosphate = DNA(n+1) + diphosphate</text>
        <dbReference type="Rhea" id="RHEA:22508"/>
        <dbReference type="Rhea" id="RHEA-COMP:17339"/>
        <dbReference type="Rhea" id="RHEA-COMP:17340"/>
        <dbReference type="ChEBI" id="CHEBI:33019"/>
        <dbReference type="ChEBI" id="CHEBI:61560"/>
        <dbReference type="ChEBI" id="CHEBI:173112"/>
        <dbReference type="EC" id="2.7.7.7"/>
    </reaction>
</comment>
<accession>A0A117MBU0</accession>
<keyword evidence="9 14" id="KW-0239">DNA-directed DNA polymerase</keyword>
<evidence type="ECO:0000256" key="13">
    <source>
        <dbReference type="ARBA" id="ARBA00049244"/>
    </source>
</evidence>
<dbReference type="EC" id="2.7.7.7" evidence="14"/>
<dbReference type="PATRIC" id="fig|301375.6.peg.996"/>
<evidence type="ECO:0000256" key="11">
    <source>
        <dbReference type="ARBA" id="ARBA00023268"/>
    </source>
</evidence>
<dbReference type="NCBIfam" id="NF003103">
    <property type="entry name" value="PRK04023.1"/>
    <property type="match status" value="1"/>
</dbReference>
<evidence type="ECO:0000256" key="15">
    <source>
        <dbReference type="SAM" id="MobiDB-lite"/>
    </source>
</evidence>
<protein>
    <recommendedName>
        <fullName evidence="14">DNA polymerase II large subunit</fullName>
        <shortName evidence="14">Pol II</shortName>
        <ecNumber evidence="14">2.7.7.7</ecNumber>
    </recommendedName>
    <alternativeName>
        <fullName evidence="14">Exodeoxyribonuclease large subunit</fullName>
        <ecNumber evidence="14">3.1.11.1</ecNumber>
    </alternativeName>
</protein>
<dbReference type="InterPro" id="IPR016033">
    <property type="entry name" value="PolC_DP2_N"/>
</dbReference>
<evidence type="ECO:0000313" key="21">
    <source>
        <dbReference type="EMBL" id="KUK95531.1"/>
    </source>
</evidence>
<dbReference type="EMBL" id="LGHB01000033">
    <property type="protein sequence ID" value="KUK95531.1"/>
    <property type="molecule type" value="Genomic_DNA"/>
</dbReference>
<evidence type="ECO:0000259" key="17">
    <source>
        <dbReference type="Pfam" id="PF22912"/>
    </source>
</evidence>
<keyword evidence="7 14" id="KW-0378">Hydrolase</keyword>
<dbReference type="PIRSF" id="PIRSF016275">
    <property type="entry name" value="PolC_DP2"/>
    <property type="match status" value="1"/>
</dbReference>
<feature type="compositionally biased region" description="Basic and acidic residues" evidence="15">
    <location>
        <begin position="594"/>
        <end position="606"/>
    </location>
</feature>
<keyword evidence="11 14" id="KW-0511">Multifunctional enzyme</keyword>
<dbReference type="PANTHER" id="PTHR42210">
    <property type="entry name" value="DNA POLYMERASE II LARGE SUBUNIT"/>
    <property type="match status" value="1"/>
</dbReference>
<dbReference type="HAMAP" id="MF_00324">
    <property type="entry name" value="DNApol_II_L_arch"/>
    <property type="match status" value="1"/>
</dbReference>
<sequence>MKTAEYFEVLESALARAMEIAGMARGQGKDPSLSVEVPTAVDLAERVEKLIGIDGVAERVRELEAQGLSREEAALAIGSDFAAGRIGKFSSKIEAIDGAIRTSVALLTEGVVAAPMEGIAKVDLGKNDDGTDYLKVYYAGPIRSAGGTAQALSVLVADYVRRGVGIDRYKPRPEEVERYVEEIGLYRRVAGLQYAPSDQEIRTLVQNCPICIEGEPTEEEEVSGYRDLERIETNRIRGGVALVSAEGIALKRPKLKKHVSKLGIEGWDWLDELASGGKKDGGASSEKFLRDIIAGRPVFSHPHRPGGFRLRYGRSRNTGLAACGFSPATMVLLKDFLAAGTQVKVEQPGKAAAVSPVSSIEGPTVRLLNGDLVRIDSQKEAEAHKNEVVKIIDVGEILISFGDFLENNRTLAPSSYCFEWWAAELEEAGGDPSGLERIGFGEAIEISQRWKVPLHPMFTYLWHDLSIDQFRKLREVVSSEGRLEDGVLILPSSTMEALEALLVLHRVRGMRIEVDDPQSLLLCLGIDPEGLRLKEYGEGDANDSGDGAVETDDHGESEAASGPWTPETALDLVNRLAGIRVMARAPTRVGSRMGRPEKSDKREMRPPPHVLFPTGEAGGKSRSVGGCAKNHVGNGRHGIIETSIGKRVCPDCGTETHEFLCRCGGHTVLMRACPFCGQPGEERCPRCGIPTTAAATMKLDVKEIYSRALAHLNDREPDLVRGVLGLTSRDKTPESLEKGVLRAKHGVFIFKDGTVRYDLTDLPLTHFRPREIHTDVSRLRDLGYTEDIDGSPLTSPDQVLELMVQDVILSFDGGEYLLKVAKFVDEELSKFYGLESFYNATTPQDLIGSLLVGLAPHTSAGVLCRLIGYTTASAGYGHPFFHAAKRRNCDGDEDCVMLLLDALLNFSMSYLPEKRGGKMDAPLVMTTRLDPSEVDGEAHNLDLSPKYPLEFYRATLAGASPKEVEGLIDVVSKRLGTEAQYGGFKFTHDTDDIAAGPKNSAYKTLETMIEKMDAQLSLARQIRAVDERDVATRVINSHFLPDLIGNLRAFSRQKVRCVKCGAKFRRPPLTDVCPKCGGRVILTVHEGSVRKYLEVSMKVAEEFGVDDYTRQRLEIIKMDIDSLFQNEKSKQMGLADFM</sequence>
<dbReference type="GO" id="GO:0006308">
    <property type="term" value="P:DNA catabolic process"/>
    <property type="evidence" value="ECO:0007669"/>
    <property type="project" value="UniProtKB-UniRule"/>
</dbReference>
<dbReference type="InterPro" id="IPR004475">
    <property type="entry name" value="PolC_DP2"/>
</dbReference>
<dbReference type="AlphaFoldDB" id="A0A117MBU0"/>
<keyword evidence="3 14" id="KW-0808">Transferase</keyword>
<evidence type="ECO:0000256" key="5">
    <source>
        <dbReference type="ARBA" id="ARBA00022705"/>
    </source>
</evidence>
<evidence type="ECO:0000259" key="19">
    <source>
        <dbReference type="Pfam" id="PF24846"/>
    </source>
</evidence>
<evidence type="ECO:0000313" key="20">
    <source>
        <dbReference type="EMBL" id="KUK44126.1"/>
    </source>
</evidence>
<comment type="catalytic activity">
    <reaction evidence="14">
        <text>Exonucleolytic cleavage in the 3'- to 5'-direction to yield nucleoside 5'-phosphates.</text>
        <dbReference type="EC" id="3.1.11.1"/>
    </reaction>
</comment>
<feature type="compositionally biased region" description="Acidic residues" evidence="15">
    <location>
        <begin position="538"/>
        <end position="550"/>
    </location>
</feature>
<evidence type="ECO:0000256" key="6">
    <source>
        <dbReference type="ARBA" id="ARBA00022722"/>
    </source>
</evidence>
<keyword evidence="10 14" id="KW-0238">DNA-binding</keyword>
<comment type="caution">
    <text evidence="21">The sequence shown here is derived from an EMBL/GenBank/DDBJ whole genome shotgun (WGS) entry which is preliminary data.</text>
</comment>
<dbReference type="Proteomes" id="UP000057043">
    <property type="component" value="Unassembled WGS sequence"/>
</dbReference>
<feature type="region of interest" description="Disordered" evidence="15">
    <location>
        <begin position="588"/>
        <end position="622"/>
    </location>
</feature>
<evidence type="ECO:0000256" key="10">
    <source>
        <dbReference type="ARBA" id="ARBA00023125"/>
    </source>
</evidence>
<name>A0A117MBU0_9EURY</name>
<dbReference type="GO" id="GO:0008310">
    <property type="term" value="F:single-stranded DNA 3'-5' DNA exonuclease activity"/>
    <property type="evidence" value="ECO:0007669"/>
    <property type="project" value="UniProtKB-EC"/>
</dbReference>
<keyword evidence="6 14" id="KW-0540">Nuclease</keyword>
<evidence type="ECO:0000256" key="3">
    <source>
        <dbReference type="ARBA" id="ARBA00022679"/>
    </source>
</evidence>
<dbReference type="GO" id="GO:0003887">
    <property type="term" value="F:DNA-directed DNA polymerase activity"/>
    <property type="evidence" value="ECO:0007669"/>
    <property type="project" value="UniProtKB-UniRule"/>
</dbReference>
<dbReference type="Pfam" id="PF03833">
    <property type="entry name" value="PolC_DP2_N"/>
    <property type="match status" value="1"/>
</dbReference>
<gene>
    <name evidence="14" type="primary">polC</name>
    <name evidence="20" type="ORF">XD72_1516</name>
    <name evidence="21" type="ORF">XE07_1787</name>
</gene>
<evidence type="ECO:0000256" key="4">
    <source>
        <dbReference type="ARBA" id="ARBA00022695"/>
    </source>
</evidence>
<dbReference type="InterPro" id="IPR054475">
    <property type="entry name" value="Znf-DPOE"/>
</dbReference>
<feature type="domain" description="DNA polymerase II large subunit DP2 central" evidence="18">
    <location>
        <begin position="284"/>
        <end position="678"/>
    </location>
</feature>
<dbReference type="EMBL" id="LGFT01000034">
    <property type="protein sequence ID" value="KUK44126.1"/>
    <property type="molecule type" value="Genomic_DNA"/>
</dbReference>
<keyword evidence="5 14" id="KW-0235">DNA replication</keyword>
<dbReference type="Proteomes" id="UP000053961">
    <property type="component" value="Unassembled WGS sequence"/>
</dbReference>
<feature type="domain" description="DNA polymerase II large subunit DP2 catalytic" evidence="19">
    <location>
        <begin position="715"/>
        <end position="1011"/>
    </location>
</feature>
<comment type="similarity">
    <text evidence="1 14">Belongs to the archaeal DNA polymerase II family.</text>
</comment>
<dbReference type="NCBIfam" id="TIGR00354">
    <property type="entry name" value="polC"/>
    <property type="match status" value="1"/>
</dbReference>
<evidence type="ECO:0000256" key="8">
    <source>
        <dbReference type="ARBA" id="ARBA00022839"/>
    </source>
</evidence>
<evidence type="ECO:0000256" key="12">
    <source>
        <dbReference type="ARBA" id="ARBA00025068"/>
    </source>
</evidence>
<comment type="function">
    <text evidence="12 14">Possesses two activities: a DNA synthesis (polymerase) and an exonucleolytic activity that degrades single-stranded DNA in the 3'- to 5'-direction. Has a template-primer preference which is characteristic of a replicative DNA polymerase.</text>
</comment>
<dbReference type="InterPro" id="IPR056171">
    <property type="entry name" value="PolC_DP2_central_dom"/>
</dbReference>
<dbReference type="InterPro" id="IPR056172">
    <property type="entry name" value="PolC_DP2_cat_dom"/>
</dbReference>
<feature type="domain" description="DNA polymerase II large subunit DP2 N-terminal" evidence="16">
    <location>
        <begin position="5"/>
        <end position="275"/>
    </location>
</feature>
<keyword evidence="8 14" id="KW-0269">Exonuclease</keyword>
<dbReference type="EC" id="3.1.11.1" evidence="14"/>
<evidence type="ECO:0000259" key="18">
    <source>
        <dbReference type="Pfam" id="PF24844"/>
    </source>
</evidence>
<comment type="subunit">
    <text evidence="2 14">Heterodimer of a large subunit and a small subunit.</text>
</comment>
<organism evidence="21 22">
    <name type="scientific">Methanothrix harundinacea</name>
    <dbReference type="NCBI Taxonomy" id="301375"/>
    <lineage>
        <taxon>Archaea</taxon>
        <taxon>Methanobacteriati</taxon>
        <taxon>Methanobacteriota</taxon>
        <taxon>Stenosarchaea group</taxon>
        <taxon>Methanomicrobia</taxon>
        <taxon>Methanotrichales</taxon>
        <taxon>Methanotrichaceae</taxon>
        <taxon>Methanothrix</taxon>
    </lineage>
</organism>
<dbReference type="PANTHER" id="PTHR42210:SF1">
    <property type="entry name" value="DNA POLYMERASE II LARGE SUBUNIT"/>
    <property type="match status" value="1"/>
</dbReference>
<evidence type="ECO:0000259" key="16">
    <source>
        <dbReference type="Pfam" id="PF03833"/>
    </source>
</evidence>
<feature type="region of interest" description="Disordered" evidence="15">
    <location>
        <begin position="535"/>
        <end position="567"/>
    </location>
</feature>
<evidence type="ECO:0000256" key="9">
    <source>
        <dbReference type="ARBA" id="ARBA00022932"/>
    </source>
</evidence>
<evidence type="ECO:0000313" key="22">
    <source>
        <dbReference type="Proteomes" id="UP000053961"/>
    </source>
</evidence>
<reference evidence="21" key="1">
    <citation type="journal article" date="2015" name="MBio">
        <title>Genome-resolved metagenomic analysis reveals roles for candidate phyla and other microbial community members in biogeochemical transformations in oil reservoirs.</title>
        <authorList>
            <person name="Hu P."/>
            <person name="Tom L."/>
            <person name="Singh A."/>
            <person name="Thomas B.C."/>
            <person name="Baker B.J."/>
            <person name="Piceno Y.M."/>
            <person name="Andersen G.L."/>
            <person name="Banfield J.F."/>
        </authorList>
    </citation>
    <scope>NUCLEOTIDE SEQUENCE [LARGE SCALE GENOMIC DNA]</scope>
    <source>
        <strain evidence="21">56_747</strain>
    </source>
</reference>
<feature type="domain" description="DNA polymerase-epsilon zinc finger" evidence="17">
    <location>
        <begin position="1053"/>
        <end position="1104"/>
    </location>
</feature>
<dbReference type="GO" id="GO:0003677">
    <property type="term" value="F:DNA binding"/>
    <property type="evidence" value="ECO:0007669"/>
    <property type="project" value="UniProtKB-UniRule"/>
</dbReference>
<dbReference type="Pfam" id="PF24844">
    <property type="entry name" value="PolC_DP2_central"/>
    <property type="match status" value="1"/>
</dbReference>
<keyword evidence="4 14" id="KW-0548">Nucleotidyltransferase</keyword>
<evidence type="ECO:0000256" key="7">
    <source>
        <dbReference type="ARBA" id="ARBA00022801"/>
    </source>
</evidence>